<dbReference type="EMBL" id="FUYC01000010">
    <property type="protein sequence ID" value="SKA87741.1"/>
    <property type="molecule type" value="Genomic_DNA"/>
</dbReference>
<comment type="subcellular location">
    <subcellularLocation>
        <location evidence="1">Cell membrane</location>
        <topology evidence="1">Multi-pass membrane protein</topology>
    </subcellularLocation>
</comment>
<dbReference type="GO" id="GO:0006508">
    <property type="term" value="P:proteolysis"/>
    <property type="evidence" value="ECO:0007669"/>
    <property type="project" value="UniProtKB-KW"/>
</dbReference>
<sequence length="510" mass="57219">MEKLRAYRPLLLALGFWFVCAAVLFGPHLSGLIWRWGGEDNSYCWLVPPIFLYMLYQGRDRYFPLCPSGSPLASPVLHLVLAVFFLTGVLGSLETLVYGGMWLAVAALLAAAGGFAILRRIWFPLLVLAFAVPLPAFINRLLTFRLRLLSTELSVRFLELLRIPAFADGNIIDMGVTKLQVVDACSGLRYLMPAVLMGLVLGWFFHSQLWKRALLTVLAVPVTILANALRIAMTGVLVAYVSPEFGQGFLHDFSGWLVYMVSIGLLGVASVLLRPDSRDGRLRQTEPGARFCHMHPNVWPRLLVGGMILLAAAGAGELLLHRQSAPPRETFATFPLRVGDWQGKRFYLEQEILDQLWADDYVTANYRNEHTGNGLHLMVSYYARQTTEHTAHAPTSCLLGGGWDLVSRRTLPPAPENGRGFPVVRLLLQKPGATVISNFWFQQRGRVITSEWLNKLWLVVDSLRMGRSDGALIRVELYLQPHQSPEQGQELLDRFTADLFRELRPYLPGR</sequence>
<feature type="transmembrane region" description="Helical" evidence="8">
    <location>
        <begin position="99"/>
        <end position="118"/>
    </location>
</feature>
<evidence type="ECO:0000256" key="5">
    <source>
        <dbReference type="ARBA" id="ARBA00022801"/>
    </source>
</evidence>
<dbReference type="Proteomes" id="UP000190027">
    <property type="component" value="Unassembled WGS sequence"/>
</dbReference>
<evidence type="ECO:0000256" key="4">
    <source>
        <dbReference type="ARBA" id="ARBA00022692"/>
    </source>
</evidence>
<dbReference type="NCBIfam" id="TIGR04178">
    <property type="entry name" value="exo_archaeo"/>
    <property type="match status" value="1"/>
</dbReference>
<keyword evidence="2" id="KW-1003">Cell membrane</keyword>
<dbReference type="GO" id="GO:0005886">
    <property type="term" value="C:plasma membrane"/>
    <property type="evidence" value="ECO:0007669"/>
    <property type="project" value="UniProtKB-SubCell"/>
</dbReference>
<dbReference type="InterPro" id="IPR013426">
    <property type="entry name" value="EpsH-like"/>
</dbReference>
<feature type="transmembrane region" description="Helical" evidence="8">
    <location>
        <begin position="187"/>
        <end position="205"/>
    </location>
</feature>
<keyword evidence="7 8" id="KW-0472">Membrane</keyword>
<dbReference type="STRING" id="1121449.SAMN02745704_02080"/>
<dbReference type="AlphaFoldDB" id="A0A1T4XFB1"/>
<organism evidence="10 11">
    <name type="scientific">Paucidesulfovibrio gracilis DSM 16080</name>
    <dbReference type="NCBI Taxonomy" id="1121449"/>
    <lineage>
        <taxon>Bacteria</taxon>
        <taxon>Pseudomonadati</taxon>
        <taxon>Thermodesulfobacteriota</taxon>
        <taxon>Desulfovibrionia</taxon>
        <taxon>Desulfovibrionales</taxon>
        <taxon>Desulfovibrionaceae</taxon>
        <taxon>Paucidesulfovibrio</taxon>
    </lineage>
</organism>
<feature type="domain" description="Methanolan biosynthesis EpsI" evidence="9">
    <location>
        <begin position="306"/>
        <end position="506"/>
    </location>
</feature>
<dbReference type="GO" id="GO:0008233">
    <property type="term" value="F:peptidase activity"/>
    <property type="evidence" value="ECO:0007669"/>
    <property type="project" value="UniProtKB-KW"/>
</dbReference>
<dbReference type="NCBIfam" id="TIGR02914">
    <property type="entry name" value="EpsI_fam"/>
    <property type="match status" value="1"/>
</dbReference>
<accession>A0A1T4XFB1</accession>
<keyword evidence="11" id="KW-1185">Reference proteome</keyword>
<dbReference type="InterPro" id="IPR026491">
    <property type="entry name" value="ExosortD_VPLPA"/>
</dbReference>
<dbReference type="RefSeq" id="WP_078717632.1">
    <property type="nucleotide sequence ID" value="NZ_FUYC01000010.1"/>
</dbReference>
<keyword evidence="5" id="KW-0378">Hydrolase</keyword>
<keyword evidence="4 8" id="KW-0812">Transmembrane</keyword>
<dbReference type="Pfam" id="PF11984">
    <property type="entry name" value="DUF3485"/>
    <property type="match status" value="1"/>
</dbReference>
<evidence type="ECO:0000259" key="9">
    <source>
        <dbReference type="Pfam" id="PF11984"/>
    </source>
</evidence>
<reference evidence="10 11" key="1">
    <citation type="submission" date="2017-02" db="EMBL/GenBank/DDBJ databases">
        <authorList>
            <person name="Peterson S.W."/>
        </authorList>
    </citation>
    <scope>NUCLEOTIDE SEQUENCE [LARGE SCALE GENOMIC DNA]</scope>
    <source>
        <strain evidence="10 11">DSM 16080</strain>
    </source>
</reference>
<dbReference type="InterPro" id="IPR026392">
    <property type="entry name" value="Exo/Archaeosortase_dom"/>
</dbReference>
<feature type="transmembrane region" description="Helical" evidence="8">
    <location>
        <begin position="217"/>
        <end position="241"/>
    </location>
</feature>
<evidence type="ECO:0000313" key="10">
    <source>
        <dbReference type="EMBL" id="SKA87741.1"/>
    </source>
</evidence>
<keyword evidence="6 8" id="KW-1133">Transmembrane helix</keyword>
<evidence type="ECO:0000256" key="6">
    <source>
        <dbReference type="ARBA" id="ARBA00022989"/>
    </source>
</evidence>
<protein>
    <submittedName>
        <fullName evidence="10">Exosortase D, VPLPA-CTERM-specific</fullName>
    </submittedName>
</protein>
<dbReference type="InterPro" id="IPR019127">
    <property type="entry name" value="Exosortase"/>
</dbReference>
<evidence type="ECO:0000256" key="8">
    <source>
        <dbReference type="SAM" id="Phobius"/>
    </source>
</evidence>
<feature type="transmembrane region" description="Helical" evidence="8">
    <location>
        <begin position="253"/>
        <end position="273"/>
    </location>
</feature>
<feature type="transmembrane region" description="Helical" evidence="8">
    <location>
        <begin position="125"/>
        <end position="142"/>
    </location>
</feature>
<dbReference type="InterPro" id="IPR014263">
    <property type="entry name" value="Methanolan_biosynth_EpsI"/>
</dbReference>
<evidence type="ECO:0000256" key="3">
    <source>
        <dbReference type="ARBA" id="ARBA00022670"/>
    </source>
</evidence>
<feature type="transmembrane region" description="Helical" evidence="8">
    <location>
        <begin position="298"/>
        <end position="320"/>
    </location>
</feature>
<dbReference type="NCBIfam" id="TIGR04152">
    <property type="entry name" value="exosort_VPLPA"/>
    <property type="match status" value="1"/>
</dbReference>
<dbReference type="NCBIfam" id="TIGR02602">
    <property type="entry name" value="8TM_EpsH"/>
    <property type="match status" value="1"/>
</dbReference>
<evidence type="ECO:0000313" key="11">
    <source>
        <dbReference type="Proteomes" id="UP000190027"/>
    </source>
</evidence>
<name>A0A1T4XFB1_9BACT</name>
<dbReference type="OrthoDB" id="9797363at2"/>
<evidence type="ECO:0000256" key="2">
    <source>
        <dbReference type="ARBA" id="ARBA00022475"/>
    </source>
</evidence>
<evidence type="ECO:0000256" key="7">
    <source>
        <dbReference type="ARBA" id="ARBA00023136"/>
    </source>
</evidence>
<evidence type="ECO:0000256" key="1">
    <source>
        <dbReference type="ARBA" id="ARBA00004651"/>
    </source>
</evidence>
<keyword evidence="3" id="KW-0645">Protease</keyword>
<dbReference type="Pfam" id="PF09721">
    <property type="entry name" value="Exosortase_EpsH"/>
    <property type="match status" value="1"/>
</dbReference>
<gene>
    <name evidence="10" type="ORF">SAMN02745704_02080</name>
</gene>
<proteinExistence type="predicted"/>